<evidence type="ECO:0000313" key="2">
    <source>
        <dbReference type="Proteomes" id="UP001501624"/>
    </source>
</evidence>
<name>A0ABP7JA79_9PSEU</name>
<reference evidence="2" key="1">
    <citation type="journal article" date="2019" name="Int. J. Syst. Evol. Microbiol.">
        <title>The Global Catalogue of Microorganisms (GCM) 10K type strain sequencing project: providing services to taxonomists for standard genome sequencing and annotation.</title>
        <authorList>
            <consortium name="The Broad Institute Genomics Platform"/>
            <consortium name="The Broad Institute Genome Sequencing Center for Infectious Disease"/>
            <person name="Wu L."/>
            <person name="Ma J."/>
        </authorList>
    </citation>
    <scope>NUCLEOTIDE SEQUENCE [LARGE SCALE GENOMIC DNA]</scope>
    <source>
        <strain evidence="2">JCM 17017</strain>
    </source>
</reference>
<organism evidence="1 2">
    <name type="scientific">Amycolatopsis tucumanensis</name>
    <dbReference type="NCBI Taxonomy" id="401106"/>
    <lineage>
        <taxon>Bacteria</taxon>
        <taxon>Bacillati</taxon>
        <taxon>Actinomycetota</taxon>
        <taxon>Actinomycetes</taxon>
        <taxon>Pseudonocardiales</taxon>
        <taxon>Pseudonocardiaceae</taxon>
        <taxon>Amycolatopsis</taxon>
    </lineage>
</organism>
<keyword evidence="2" id="KW-1185">Reference proteome</keyword>
<proteinExistence type="predicted"/>
<protein>
    <submittedName>
        <fullName evidence="1">Uncharacterized protein</fullName>
    </submittedName>
</protein>
<dbReference type="Proteomes" id="UP001501624">
    <property type="component" value="Unassembled WGS sequence"/>
</dbReference>
<sequence>MSANNAIVDAGMNSAAVWVIRTVTLPGNEPRNAEMYIGSRATAAEPLAPISRRALGEGFSDMGPVWAVAAGAG</sequence>
<dbReference type="EMBL" id="BAABCM010000011">
    <property type="protein sequence ID" value="GAA3837794.1"/>
    <property type="molecule type" value="Genomic_DNA"/>
</dbReference>
<comment type="caution">
    <text evidence="1">The sequence shown here is derived from an EMBL/GenBank/DDBJ whole genome shotgun (WGS) entry which is preliminary data.</text>
</comment>
<gene>
    <name evidence="1" type="ORF">GCM10022380_64890</name>
</gene>
<accession>A0ABP7JA79</accession>
<evidence type="ECO:0000313" key="1">
    <source>
        <dbReference type="EMBL" id="GAA3837794.1"/>
    </source>
</evidence>